<dbReference type="InterPro" id="IPR020476">
    <property type="entry name" value="Nudix_hydrolase"/>
</dbReference>
<keyword evidence="6" id="KW-1185">Reference proteome</keyword>
<dbReference type="SUPFAM" id="SSF55811">
    <property type="entry name" value="Nudix"/>
    <property type="match status" value="1"/>
</dbReference>
<proteinExistence type="inferred from homology"/>
<feature type="domain" description="Nudix hydrolase" evidence="4">
    <location>
        <begin position="22"/>
        <end position="147"/>
    </location>
</feature>
<reference evidence="5 6" key="2">
    <citation type="submission" date="2015-10" db="EMBL/GenBank/DDBJ databases">
        <title>Draft Genome Sequence of Prosthecomicrobium hirschii ATCC 27832.</title>
        <authorList>
            <person name="Daniel J."/>
            <person name="Givan S.A."/>
            <person name="Brun Y.V."/>
            <person name="Brown P.J."/>
        </authorList>
    </citation>
    <scope>NUCLEOTIDE SEQUENCE [LARGE SCALE GENOMIC DNA]</scope>
    <source>
        <strain evidence="5 6">16</strain>
    </source>
</reference>
<sequence length="155" mass="17315">MLNRLKPIVRRTVTWSGLVTRPVTLGVRGFVVDGQRRIFLVRHGYLPGWYLPGGGVDPGESAGRALVRELEEEGGLRVEESRIFGLYLNSRTSRRDHVALFVVEAFTMSPSPFVPNAEIREVGFFPLDALPEETTGATRRRIAEVVEGAPRADIW</sequence>
<dbReference type="RefSeq" id="WP_054358481.1">
    <property type="nucleotide sequence ID" value="NZ_LJYW01000001.1"/>
</dbReference>
<evidence type="ECO:0000313" key="6">
    <source>
        <dbReference type="Proteomes" id="UP000048984"/>
    </source>
</evidence>
<organism evidence="5 6">
    <name type="scientific">Prosthecodimorpha hirschii</name>
    <dbReference type="NCBI Taxonomy" id="665126"/>
    <lineage>
        <taxon>Bacteria</taxon>
        <taxon>Pseudomonadati</taxon>
        <taxon>Pseudomonadota</taxon>
        <taxon>Alphaproteobacteria</taxon>
        <taxon>Hyphomicrobiales</taxon>
        <taxon>Ancalomicrobiaceae</taxon>
        <taxon>Prosthecodimorpha</taxon>
    </lineage>
</organism>
<dbReference type="GO" id="GO:0016787">
    <property type="term" value="F:hydrolase activity"/>
    <property type="evidence" value="ECO:0007669"/>
    <property type="project" value="UniProtKB-KW"/>
</dbReference>
<gene>
    <name evidence="5" type="ORF">ABB55_08800</name>
</gene>
<dbReference type="Pfam" id="PF00293">
    <property type="entry name" value="NUDIX"/>
    <property type="match status" value="1"/>
</dbReference>
<accession>A0A0P6VJ53</accession>
<evidence type="ECO:0000256" key="3">
    <source>
        <dbReference type="RuleBase" id="RU003476"/>
    </source>
</evidence>
<dbReference type="Gene3D" id="3.90.79.10">
    <property type="entry name" value="Nucleoside Triphosphate Pyrophosphohydrolase"/>
    <property type="match status" value="1"/>
</dbReference>
<keyword evidence="2 3" id="KW-0378">Hydrolase</keyword>
<comment type="cofactor">
    <cofactor evidence="1">
        <name>Mg(2+)</name>
        <dbReference type="ChEBI" id="CHEBI:18420"/>
    </cofactor>
</comment>
<dbReference type="InterPro" id="IPR015797">
    <property type="entry name" value="NUDIX_hydrolase-like_dom_sf"/>
</dbReference>
<comment type="similarity">
    <text evidence="3">Belongs to the Nudix hydrolase family.</text>
</comment>
<evidence type="ECO:0000259" key="4">
    <source>
        <dbReference type="PROSITE" id="PS51462"/>
    </source>
</evidence>
<dbReference type="PROSITE" id="PS00893">
    <property type="entry name" value="NUDIX_BOX"/>
    <property type="match status" value="1"/>
</dbReference>
<dbReference type="STRING" id="665126.ABB55_08800"/>
<dbReference type="PANTHER" id="PTHR43046:SF14">
    <property type="entry name" value="MUTT_NUDIX FAMILY PROTEIN"/>
    <property type="match status" value="1"/>
</dbReference>
<dbReference type="AlphaFoldDB" id="A0A0P6VJ53"/>
<reference evidence="5 6" key="1">
    <citation type="submission" date="2015-09" db="EMBL/GenBank/DDBJ databases">
        <authorList>
            <person name="Jackson K.R."/>
            <person name="Lunt B.L."/>
            <person name="Fisher J.N.B."/>
            <person name="Gardner A.V."/>
            <person name="Bailey M.E."/>
            <person name="Deus L.M."/>
            <person name="Earl A.S."/>
            <person name="Gibby P.D."/>
            <person name="Hartmann K.A."/>
            <person name="Liu J.E."/>
            <person name="Manci A.M."/>
            <person name="Nielsen D.A."/>
            <person name="Solomon M.B."/>
            <person name="Breakwell D.P."/>
            <person name="Burnett S.H."/>
            <person name="Grose J.H."/>
        </authorList>
    </citation>
    <scope>NUCLEOTIDE SEQUENCE [LARGE SCALE GENOMIC DNA]</scope>
    <source>
        <strain evidence="5 6">16</strain>
    </source>
</reference>
<dbReference type="Proteomes" id="UP000048984">
    <property type="component" value="Unassembled WGS sequence"/>
</dbReference>
<comment type="caution">
    <text evidence="5">The sequence shown here is derived from an EMBL/GenBank/DDBJ whole genome shotgun (WGS) entry which is preliminary data.</text>
</comment>
<dbReference type="PROSITE" id="PS51462">
    <property type="entry name" value="NUDIX"/>
    <property type="match status" value="1"/>
</dbReference>
<evidence type="ECO:0000313" key="5">
    <source>
        <dbReference type="EMBL" id="KPL52318.1"/>
    </source>
</evidence>
<dbReference type="InterPro" id="IPR020084">
    <property type="entry name" value="NUDIX_hydrolase_CS"/>
</dbReference>
<name>A0A0P6VJ53_9HYPH</name>
<dbReference type="PRINTS" id="PR00502">
    <property type="entry name" value="NUDIXFAMILY"/>
</dbReference>
<protein>
    <recommendedName>
        <fullName evidence="4">Nudix hydrolase domain-containing protein</fullName>
    </recommendedName>
</protein>
<evidence type="ECO:0000256" key="2">
    <source>
        <dbReference type="ARBA" id="ARBA00022801"/>
    </source>
</evidence>
<dbReference type="PANTHER" id="PTHR43046">
    <property type="entry name" value="GDP-MANNOSE MANNOSYL HYDROLASE"/>
    <property type="match status" value="1"/>
</dbReference>
<dbReference type="CDD" id="cd04680">
    <property type="entry name" value="NUDIX_Hydrolase"/>
    <property type="match status" value="1"/>
</dbReference>
<evidence type="ECO:0000256" key="1">
    <source>
        <dbReference type="ARBA" id="ARBA00001946"/>
    </source>
</evidence>
<dbReference type="EMBL" id="LJYW01000001">
    <property type="protein sequence ID" value="KPL52318.1"/>
    <property type="molecule type" value="Genomic_DNA"/>
</dbReference>
<dbReference type="InterPro" id="IPR000086">
    <property type="entry name" value="NUDIX_hydrolase_dom"/>
</dbReference>